<organism evidence="2 4">
    <name type="scientific">Lysinibacillus capsici</name>
    <dbReference type="NCBI Taxonomy" id="2115968"/>
    <lineage>
        <taxon>Bacteria</taxon>
        <taxon>Bacillati</taxon>
        <taxon>Bacillota</taxon>
        <taxon>Bacilli</taxon>
        <taxon>Bacillales</taxon>
        <taxon>Bacillaceae</taxon>
        <taxon>Lysinibacillus</taxon>
    </lineage>
</organism>
<keyword evidence="1" id="KW-0472">Membrane</keyword>
<keyword evidence="1" id="KW-1133">Transmembrane helix</keyword>
<name>A0A2X0Z036_9BACI</name>
<feature type="transmembrane region" description="Helical" evidence="1">
    <location>
        <begin position="37"/>
        <end position="58"/>
    </location>
</feature>
<reference evidence="3 5" key="2">
    <citation type="submission" date="2023-04" db="EMBL/GenBank/DDBJ databases">
        <title>Genomic of Lysinibacillus capsici TSBLM.</title>
        <authorList>
            <person name="Hu X.S."/>
            <person name="Yu C.H."/>
        </authorList>
    </citation>
    <scope>NUCLEOTIDE SEQUENCE [LARGE SCALE GENOMIC DNA]</scope>
    <source>
        <strain evidence="3 5">TSBLM</strain>
    </source>
</reference>
<evidence type="ECO:0000313" key="5">
    <source>
        <dbReference type="Proteomes" id="UP001244564"/>
    </source>
</evidence>
<sequence>MGQALLAYMSIVSIVLLILMGMDKSRAKNHEWRIAERTLFTLAIAGGAAGGVLGMYLFRHKTRHNRFAFGFPLLAAIQIFIIVQLWT</sequence>
<evidence type="ECO:0000256" key="1">
    <source>
        <dbReference type="SAM" id="Phobius"/>
    </source>
</evidence>
<feature type="transmembrane region" description="Helical" evidence="1">
    <location>
        <begin position="67"/>
        <end position="86"/>
    </location>
</feature>
<dbReference type="GO" id="GO:0003676">
    <property type="term" value="F:nucleic acid binding"/>
    <property type="evidence" value="ECO:0007669"/>
    <property type="project" value="InterPro"/>
</dbReference>
<protein>
    <submittedName>
        <fullName evidence="3">DUF1294 domain-containing protein</fullName>
    </submittedName>
    <submittedName>
        <fullName evidence="2">Putative membrane component</fullName>
    </submittedName>
</protein>
<dbReference type="PIRSF" id="PIRSF002599">
    <property type="entry name" value="Cold_shock_A"/>
    <property type="match status" value="1"/>
</dbReference>
<dbReference type="AlphaFoldDB" id="A0A2X0Z036"/>
<dbReference type="InterPro" id="IPR012156">
    <property type="entry name" value="Cold_shock_CspA"/>
</dbReference>
<proteinExistence type="predicted"/>
<dbReference type="EMBL" id="UAQE01000001">
    <property type="protein sequence ID" value="SPT95731.1"/>
    <property type="molecule type" value="Genomic_DNA"/>
</dbReference>
<evidence type="ECO:0000313" key="2">
    <source>
        <dbReference type="EMBL" id="SPT95731.1"/>
    </source>
</evidence>
<reference evidence="2 4" key="1">
    <citation type="submission" date="2018-06" db="EMBL/GenBank/DDBJ databases">
        <authorList>
            <consortium name="Pathogen Informatics"/>
            <person name="Doyle S."/>
        </authorList>
    </citation>
    <scope>NUCLEOTIDE SEQUENCE [LARGE SCALE GENOMIC DNA]</scope>
    <source>
        <strain evidence="2 4">NCTC7582</strain>
    </source>
</reference>
<evidence type="ECO:0000313" key="3">
    <source>
        <dbReference type="EMBL" id="WGF40356.1"/>
    </source>
</evidence>
<accession>A0A2X0Z036</accession>
<dbReference type="InterPro" id="IPR010718">
    <property type="entry name" value="DUF1294"/>
</dbReference>
<evidence type="ECO:0000313" key="4">
    <source>
        <dbReference type="Proteomes" id="UP000251431"/>
    </source>
</evidence>
<dbReference type="RefSeq" id="WP_048393614.1">
    <property type="nucleotide sequence ID" value="NZ_CANLUV010000001.1"/>
</dbReference>
<keyword evidence="1" id="KW-0812">Transmembrane</keyword>
<keyword evidence="5" id="KW-1185">Reference proteome</keyword>
<dbReference type="STRING" id="1421.A2J09_12840"/>
<dbReference type="Pfam" id="PF06961">
    <property type="entry name" value="DUF1294"/>
    <property type="match status" value="1"/>
</dbReference>
<dbReference type="Proteomes" id="UP001244564">
    <property type="component" value="Chromosome"/>
</dbReference>
<gene>
    <name evidence="2" type="ORF">NCTC7582_00167</name>
    <name evidence="3" type="ORF">QBO96_08795</name>
</gene>
<dbReference type="Proteomes" id="UP000251431">
    <property type="component" value="Unassembled WGS sequence"/>
</dbReference>
<dbReference type="EMBL" id="CP122283">
    <property type="protein sequence ID" value="WGF40356.1"/>
    <property type="molecule type" value="Genomic_DNA"/>
</dbReference>